<feature type="domain" description="Fibronectin type-III" evidence="1">
    <location>
        <begin position="1189"/>
        <end position="1279"/>
    </location>
</feature>
<dbReference type="InterPro" id="IPR026444">
    <property type="entry name" value="Secre_tail"/>
</dbReference>
<dbReference type="SMART" id="SM00060">
    <property type="entry name" value="FN3"/>
    <property type="match status" value="4"/>
</dbReference>
<protein>
    <submittedName>
        <fullName evidence="2">T9SS type A sorting domain-containing protein</fullName>
    </submittedName>
</protein>
<accession>A0ABY6D244</accession>
<feature type="domain" description="Fibronectin type-III" evidence="1">
    <location>
        <begin position="505"/>
        <end position="587"/>
    </location>
</feature>
<gene>
    <name evidence="2" type="ORF">N7E81_03845</name>
</gene>
<evidence type="ECO:0000313" key="2">
    <source>
        <dbReference type="EMBL" id="UXX80231.1"/>
    </source>
</evidence>
<evidence type="ECO:0000313" key="3">
    <source>
        <dbReference type="Proteomes" id="UP001062165"/>
    </source>
</evidence>
<name>A0ABY6D244_9BACT</name>
<dbReference type="Pfam" id="PF18962">
    <property type="entry name" value="Por_Secre_tail"/>
    <property type="match status" value="1"/>
</dbReference>
<dbReference type="InterPro" id="IPR003961">
    <property type="entry name" value="FN3_dom"/>
</dbReference>
<dbReference type="InterPro" id="IPR013783">
    <property type="entry name" value="Ig-like_fold"/>
</dbReference>
<evidence type="ECO:0000259" key="1">
    <source>
        <dbReference type="SMART" id="SM00060"/>
    </source>
</evidence>
<organism evidence="2 3">
    <name type="scientific">Reichenbachiella carrageenanivorans</name>
    <dbReference type="NCBI Taxonomy" id="2979869"/>
    <lineage>
        <taxon>Bacteria</taxon>
        <taxon>Pseudomonadati</taxon>
        <taxon>Bacteroidota</taxon>
        <taxon>Cytophagia</taxon>
        <taxon>Cytophagales</taxon>
        <taxon>Reichenbachiellaceae</taxon>
        <taxon>Reichenbachiella</taxon>
    </lineage>
</organism>
<sequence length="1888" mass="203445">MKNILTIVFLLSLTCTGFGQYSLIKDKWDASYSIQGGLDVANVAFSSTGEVYVFGTNFTGGDHNAILVKYDANGNYQWDASYSSSYGNSEDFAVKVALDEDDNIFTVTNINPDDDQNTSVANGFIIHKYNDAGTLLSEYENVNDYTVKYGPKAYDFNLQHIIGNEPNYLYLATTRLESGGMGLAARLWRFDNSLNVDASSSYDSELDDIPLSLSGVSIYFKNNSTIRYATWNHYFESGEDPESTPSGYDVGSSIDKLIKFDRWYLLKLANGQYHIRRNSTNSVTYDISYTFTDIYDTGSEMLLTGSKTVSGHEEMVLLVLNRDTGALIEEKVLDADHGTASSVGVSVFIGFGNKITVLGNVVEDGVQYPGLVTFDEDTYEQIEISKYTSSASSPITHAYEGINQANILIGSSGSSTKIYALCMASFAITLGSDKTATIGETVVLKEGVTNRPNVTYLWSTGATTQTISVTEGGTYSLTVYSEYGCPVSDEINVTFVAAPPGGPKLLEPVISSVDPISPVIQFSWKNDDPDAVDHVLAYDPNWNPNPGTYIIAYNGPNTSYDFEISALADSEYDLAFWSENSDNVGSSLQKMTLNACSDYDMSTLGTYLSESSLNGPSEVTDEGGTFTYYLGGSHGPDLAGSFFDWDLPEGWELDSYNETQITVAVPADANSGQVGVRIVNPCSGEATSYLTREVYIIKDQTIDFPEPDARQVGAAPFDLGATASSGLAVTYDASPTDILEISNGIATALKAGTVTVTASQAGNSEWNAAPQVQQTLTVSKGDDVITFNELDNVVWNADNFDLDDLASSKSGRQITWAGTDDQIAMILSLGSVDPKKPGAITITASLAGNDDWNAAPSVQQTLTVEKANQTITFLPFPGTTTDDEELYFSEYISITSGLVTTKHSSNTSVATVDGGALTIQGAGTTIITASQAGNEFYNAAENQQQTLTVTQVSNIAFTEGSPTISHYHSGIYRLALETTDDGYVYYIVEPSGGTAPTAAQIQSGRNADGDVVFRSDADEIFAGSETTLDIYGLEESTAYDVYLVLESADNELQPSVTKLSLTTETLSSLAWSAGYPQFEYFCCDTYRLLLQLTENGNVYYVVEPEGSDEPTAEQIQNGNNASGSSAFKSGSAYSLVAGEEYSQAQISGLSESTAYDIYLVVADEEYNVSPNVTKMEVMTGDYSAPEWSEGYPQMGTISSLEANVAIDLEEETGMVYYAVFRSSSTTHFPANLKNGSNYQALDEGSVSASAPNFTLSNLSEGTDYDVWLVAEDASENLQSTATKIDFTTIDDIHPVFDEGYPELSSINETAIEIQARLDEQVTIYAVAQISGNPTPTAAQVVAGEDYQGQPAAGAVNSEGDALGTHVFVEITELTSQVAYDIFVVAKDPHSNTTDPVKLTATTSDQTAPIVTPTYLTQIEVTETTATFSFSLNEAGTFYYVLDPNDGSTPSPTQVMNGQIGSGESAPSSENIVVLADQTYEFELTGLTAASEYEVYFVAKDENDNVSEYTYSSYFETSDSTPPVFTSTPEITAVSKMEISLTANINEYGSVHAAIITEEAPIPSVADLANQNIDGAIYQGSSSPEYISIFATLELGITYQLVLVAEDESGNLQETVTVLDFTVPDDRIDQVITFELASEATVGDPNLPLNASNNSGMDIYFKSSDEDIAIIVTTQEGMQIQIIGGGTVEITAYNEGDLTHKPGEASKLLTVAKLEQTINFTTIGDKALEDSPIALQASASSNLTVEFVLLEGNGVISGNELTINETGLFKVEAIQTGNNQYDAALSVIQIFEVAAPPVTAVAHELLNHVRIYPVPFTSSFSIALPDQIEGQYKLTINSLNGTRVYQAELNSNELRHEVTELSQIPSGIYLVQLSQNNQVKTYKLIKSNE</sequence>
<keyword evidence="3" id="KW-1185">Reference proteome</keyword>
<proteinExistence type="predicted"/>
<dbReference type="EMBL" id="CP106735">
    <property type="protein sequence ID" value="UXX80231.1"/>
    <property type="molecule type" value="Genomic_DNA"/>
</dbReference>
<feature type="domain" description="Fibronectin type-III" evidence="1">
    <location>
        <begin position="1409"/>
        <end position="1506"/>
    </location>
</feature>
<reference evidence="2" key="1">
    <citation type="submission" date="2022-10" db="EMBL/GenBank/DDBJ databases">
        <title>Comparative genomics and taxonomic characterization of three novel marine species of genus Reichenbachiella exhibiting antioxidant and polysaccharide degradation activities.</title>
        <authorList>
            <person name="Muhammad N."/>
            <person name="Lee Y.-J."/>
            <person name="Ko J."/>
            <person name="Kim S.-G."/>
        </authorList>
    </citation>
    <scope>NUCLEOTIDE SEQUENCE</scope>
    <source>
        <strain evidence="2">Wsw4-B4</strain>
    </source>
</reference>
<dbReference type="NCBIfam" id="TIGR04183">
    <property type="entry name" value="Por_Secre_tail"/>
    <property type="match status" value="1"/>
</dbReference>
<feature type="domain" description="Fibronectin type-III" evidence="1">
    <location>
        <begin position="1051"/>
        <end position="1169"/>
    </location>
</feature>
<dbReference type="Proteomes" id="UP001062165">
    <property type="component" value="Chromosome"/>
</dbReference>
<dbReference type="RefSeq" id="WP_263051961.1">
    <property type="nucleotide sequence ID" value="NZ_CP106735.1"/>
</dbReference>
<dbReference type="Gene3D" id="2.60.40.10">
    <property type="entry name" value="Immunoglobulins"/>
    <property type="match status" value="1"/>
</dbReference>